<reference evidence="2" key="2">
    <citation type="journal article" date="2024" name="Plant">
        <title>Genomic evolution and insights into agronomic trait innovations of Sesamum species.</title>
        <authorList>
            <person name="Miao H."/>
            <person name="Wang L."/>
            <person name="Qu L."/>
            <person name="Liu H."/>
            <person name="Sun Y."/>
            <person name="Le M."/>
            <person name="Wang Q."/>
            <person name="Wei S."/>
            <person name="Zheng Y."/>
            <person name="Lin W."/>
            <person name="Duan Y."/>
            <person name="Cao H."/>
            <person name="Xiong S."/>
            <person name="Wang X."/>
            <person name="Wei L."/>
            <person name="Li C."/>
            <person name="Ma Q."/>
            <person name="Ju M."/>
            <person name="Zhao R."/>
            <person name="Li G."/>
            <person name="Mu C."/>
            <person name="Tian Q."/>
            <person name="Mei H."/>
            <person name="Zhang T."/>
            <person name="Gao T."/>
            <person name="Zhang H."/>
        </authorList>
    </citation>
    <scope>NUCLEOTIDE SEQUENCE</scope>
    <source>
        <strain evidence="2">G02</strain>
    </source>
</reference>
<comment type="caution">
    <text evidence="2">The sequence shown here is derived from an EMBL/GenBank/DDBJ whole genome shotgun (WGS) entry which is preliminary data.</text>
</comment>
<sequence length="99" mass="10530">MTNGVLPPPARGHRGQGRGRGPPNPPRAKPADSAIPSSDAVSQFPSIPTDSGVARSDAAGPNSSQAPARPWDEPRPPVPLLLLQAQRHRRELGHSMIFY</sequence>
<reference evidence="2" key="1">
    <citation type="submission" date="2020-06" db="EMBL/GenBank/DDBJ databases">
        <authorList>
            <person name="Li T."/>
            <person name="Hu X."/>
            <person name="Zhang T."/>
            <person name="Song X."/>
            <person name="Zhang H."/>
            <person name="Dai N."/>
            <person name="Sheng W."/>
            <person name="Hou X."/>
            <person name="Wei L."/>
        </authorList>
    </citation>
    <scope>NUCLEOTIDE SEQUENCE</scope>
    <source>
        <strain evidence="2">G02</strain>
        <tissue evidence="2">Leaf</tissue>
    </source>
</reference>
<dbReference type="EMBL" id="JACGWJ010000010">
    <property type="protein sequence ID" value="KAL0392900.1"/>
    <property type="molecule type" value="Genomic_DNA"/>
</dbReference>
<accession>A0AAW2SK67</accession>
<feature type="compositionally biased region" description="Pro residues" evidence="1">
    <location>
        <begin position="1"/>
        <end position="10"/>
    </location>
</feature>
<evidence type="ECO:0000256" key="1">
    <source>
        <dbReference type="SAM" id="MobiDB-lite"/>
    </source>
</evidence>
<evidence type="ECO:0000313" key="2">
    <source>
        <dbReference type="EMBL" id="KAL0392900.1"/>
    </source>
</evidence>
<protein>
    <submittedName>
        <fullName evidence="2">Uncharacterized protein</fullName>
    </submittedName>
</protein>
<dbReference type="AlphaFoldDB" id="A0AAW2SK67"/>
<feature type="compositionally biased region" description="Polar residues" evidence="1">
    <location>
        <begin position="35"/>
        <end position="49"/>
    </location>
</feature>
<organism evidence="2">
    <name type="scientific">Sesamum radiatum</name>
    <name type="common">Black benniseed</name>
    <dbReference type="NCBI Taxonomy" id="300843"/>
    <lineage>
        <taxon>Eukaryota</taxon>
        <taxon>Viridiplantae</taxon>
        <taxon>Streptophyta</taxon>
        <taxon>Embryophyta</taxon>
        <taxon>Tracheophyta</taxon>
        <taxon>Spermatophyta</taxon>
        <taxon>Magnoliopsida</taxon>
        <taxon>eudicotyledons</taxon>
        <taxon>Gunneridae</taxon>
        <taxon>Pentapetalae</taxon>
        <taxon>asterids</taxon>
        <taxon>lamiids</taxon>
        <taxon>Lamiales</taxon>
        <taxon>Pedaliaceae</taxon>
        <taxon>Sesamum</taxon>
    </lineage>
</organism>
<feature type="region of interest" description="Disordered" evidence="1">
    <location>
        <begin position="1"/>
        <end position="79"/>
    </location>
</feature>
<name>A0AAW2SK67_SESRA</name>
<gene>
    <name evidence="2" type="ORF">Sradi_2512800</name>
</gene>
<proteinExistence type="predicted"/>